<dbReference type="GO" id="GO:1902201">
    <property type="term" value="P:negative regulation of bacterial-type flagellum-dependent cell motility"/>
    <property type="evidence" value="ECO:0007669"/>
    <property type="project" value="TreeGrafter"/>
</dbReference>
<evidence type="ECO:0000259" key="2">
    <source>
        <dbReference type="PROSITE" id="PS50887"/>
    </source>
</evidence>
<feature type="transmembrane region" description="Helical" evidence="1">
    <location>
        <begin position="42"/>
        <end position="62"/>
    </location>
</feature>
<dbReference type="InterPro" id="IPR050469">
    <property type="entry name" value="Diguanylate_Cyclase"/>
</dbReference>
<dbReference type="InterPro" id="IPR003018">
    <property type="entry name" value="GAF"/>
</dbReference>
<dbReference type="Pfam" id="PF00990">
    <property type="entry name" value="GGDEF"/>
    <property type="match status" value="1"/>
</dbReference>
<keyword evidence="4" id="KW-1185">Reference proteome</keyword>
<reference evidence="3 4" key="1">
    <citation type="submission" date="2016-04" db="EMBL/GenBank/DDBJ databases">
        <title>Complete genome sequence of Fictibacillus phosphorivorans G25-29, a strain toxic to nematodes.</title>
        <authorList>
            <person name="Zheng Z."/>
        </authorList>
    </citation>
    <scope>NUCLEOTIDE SEQUENCE [LARGE SCALE GENOMIC DNA]</scope>
    <source>
        <strain evidence="3 4">G25-29</strain>
    </source>
</reference>
<keyword evidence="1" id="KW-0472">Membrane</keyword>
<proteinExistence type="predicted"/>
<dbReference type="RefSeq" id="WP_197480309.1">
    <property type="nucleotide sequence ID" value="NZ_CP015378.1"/>
</dbReference>
<dbReference type="FunFam" id="3.30.70.270:FF:000001">
    <property type="entry name" value="Diguanylate cyclase domain protein"/>
    <property type="match status" value="1"/>
</dbReference>
<dbReference type="GO" id="GO:0005886">
    <property type="term" value="C:plasma membrane"/>
    <property type="evidence" value="ECO:0007669"/>
    <property type="project" value="TreeGrafter"/>
</dbReference>
<keyword evidence="1" id="KW-0812">Transmembrane</keyword>
<name>A0A160IPG2_9BACL</name>
<dbReference type="Proteomes" id="UP000076623">
    <property type="component" value="Chromosome"/>
</dbReference>
<dbReference type="InterPro" id="IPR029787">
    <property type="entry name" value="Nucleotide_cyclase"/>
</dbReference>
<feature type="transmembrane region" description="Helical" evidence="1">
    <location>
        <begin position="188"/>
        <end position="205"/>
    </location>
</feature>
<dbReference type="Gene3D" id="3.30.70.270">
    <property type="match status" value="1"/>
</dbReference>
<dbReference type="NCBIfam" id="TIGR00254">
    <property type="entry name" value="GGDEF"/>
    <property type="match status" value="1"/>
</dbReference>
<evidence type="ECO:0000256" key="1">
    <source>
        <dbReference type="SAM" id="Phobius"/>
    </source>
</evidence>
<dbReference type="InterPro" id="IPR029016">
    <property type="entry name" value="GAF-like_dom_sf"/>
</dbReference>
<dbReference type="GO" id="GO:0052621">
    <property type="term" value="F:diguanylate cyclase activity"/>
    <property type="evidence" value="ECO:0007669"/>
    <property type="project" value="TreeGrafter"/>
</dbReference>
<dbReference type="EMBL" id="CP015378">
    <property type="protein sequence ID" value="ANC78037.1"/>
    <property type="molecule type" value="Genomic_DNA"/>
</dbReference>
<dbReference type="PROSITE" id="PS50887">
    <property type="entry name" value="GGDEF"/>
    <property type="match status" value="1"/>
</dbReference>
<keyword evidence="1" id="KW-1133">Transmembrane helix</keyword>
<dbReference type="AlphaFoldDB" id="A0A160IPG2"/>
<evidence type="ECO:0000313" key="3">
    <source>
        <dbReference type="EMBL" id="ANC78037.1"/>
    </source>
</evidence>
<dbReference type="Gene3D" id="3.30.450.40">
    <property type="match status" value="1"/>
</dbReference>
<dbReference type="SUPFAM" id="SSF55073">
    <property type="entry name" value="Nucleotide cyclase"/>
    <property type="match status" value="1"/>
</dbReference>
<feature type="transmembrane region" description="Helical" evidence="1">
    <location>
        <begin position="111"/>
        <end position="133"/>
    </location>
</feature>
<dbReference type="SUPFAM" id="SSF55781">
    <property type="entry name" value="GAF domain-like"/>
    <property type="match status" value="1"/>
</dbReference>
<protein>
    <recommendedName>
        <fullName evidence="2">GGDEF domain-containing protein</fullName>
    </recommendedName>
</protein>
<evidence type="ECO:0000313" key="4">
    <source>
        <dbReference type="Proteomes" id="UP000076623"/>
    </source>
</evidence>
<dbReference type="STRING" id="1221500.ABE65_015025"/>
<dbReference type="SMART" id="SM00267">
    <property type="entry name" value="GGDEF"/>
    <property type="match status" value="1"/>
</dbReference>
<feature type="transmembrane region" description="Helical" evidence="1">
    <location>
        <begin position="145"/>
        <end position="168"/>
    </location>
</feature>
<dbReference type="PANTHER" id="PTHR45138">
    <property type="entry name" value="REGULATORY COMPONENTS OF SENSORY TRANSDUCTION SYSTEM"/>
    <property type="match status" value="1"/>
</dbReference>
<feature type="domain" description="GGDEF" evidence="2">
    <location>
        <begin position="432"/>
        <end position="573"/>
    </location>
</feature>
<feature type="transmembrane region" description="Helical" evidence="1">
    <location>
        <begin position="74"/>
        <end position="99"/>
    </location>
</feature>
<dbReference type="PANTHER" id="PTHR45138:SF9">
    <property type="entry name" value="DIGUANYLATE CYCLASE DGCM-RELATED"/>
    <property type="match status" value="1"/>
</dbReference>
<gene>
    <name evidence="3" type="ORF">ABE65_015025</name>
</gene>
<dbReference type="Pfam" id="PF13185">
    <property type="entry name" value="GAF_2"/>
    <property type="match status" value="1"/>
</dbReference>
<feature type="transmembrane region" description="Helical" evidence="1">
    <location>
        <begin position="212"/>
        <end position="232"/>
    </location>
</feature>
<dbReference type="CDD" id="cd01949">
    <property type="entry name" value="GGDEF"/>
    <property type="match status" value="1"/>
</dbReference>
<accession>A0A160IPG2</accession>
<sequence length="573" mass="65089">MATRMANRKKRMILTISWIFLFPLAIWTAVQMTSNQPDINVIDLSIISFLAIVVSCFPIKVMNTNISFMSGINLAVFLYYGLTVALYVTLLALIAMFISIKVNVIKEYYRYMANTLMFSWLIICESTVFHLLGGEVGPFAVDESINLIPVIAYVLTGLVLNHVGLYFIVKVLYEEDVAFFEHDAVWDFVSEVLAIPVGLMLYVLYSQLGRPGIFYVGLPFLSLSIIINLYHVSQQINDALQKASEIGQQLSEHLKVNHILDVFIEKLIGFMNVDFAFIYDADAGEHLKIIRQYESEEGILNTVPIKKHEAISGRVWSTGKSIRYSKLKQWRKISDLFFQGKAQSVLSVPMIRNQKIVGIITFASKEKHAFQKHHLIILEILANYLAVAIDNARNYESTKLKSEQCPLTGLYNYRYFESILTEMYQNYEYFRKQFSIILLDIDHFKKVNDTYGHQSGNEVLILLARRLEEFIGERGTVARYGGEEFIILLPESGDRAGIQLAEQLRSVISDQGFDIHNDLTDQCRHTIYITASIGVATAPHQGEDALTLVRNADRAMYTGAKQQGRNKVAAYIG</sequence>
<dbReference type="SMART" id="SM00065">
    <property type="entry name" value="GAF"/>
    <property type="match status" value="1"/>
</dbReference>
<dbReference type="GO" id="GO:0043709">
    <property type="term" value="P:cell adhesion involved in single-species biofilm formation"/>
    <property type="evidence" value="ECO:0007669"/>
    <property type="project" value="TreeGrafter"/>
</dbReference>
<organism evidence="3 4">
    <name type="scientific">Fictibacillus phosphorivorans</name>
    <dbReference type="NCBI Taxonomy" id="1221500"/>
    <lineage>
        <taxon>Bacteria</taxon>
        <taxon>Bacillati</taxon>
        <taxon>Bacillota</taxon>
        <taxon>Bacilli</taxon>
        <taxon>Bacillales</taxon>
        <taxon>Fictibacillaceae</taxon>
        <taxon>Fictibacillus</taxon>
    </lineage>
</organism>
<dbReference type="KEGG" id="fpn:ABE65_015025"/>
<feature type="transmembrane region" description="Helical" evidence="1">
    <location>
        <begin position="12"/>
        <end position="30"/>
    </location>
</feature>
<dbReference type="InterPro" id="IPR043128">
    <property type="entry name" value="Rev_trsase/Diguanyl_cyclase"/>
</dbReference>
<dbReference type="InterPro" id="IPR000160">
    <property type="entry name" value="GGDEF_dom"/>
</dbReference>